<proteinExistence type="predicted"/>
<reference evidence="1" key="1">
    <citation type="submission" date="2021-09" db="EMBL/GenBank/DDBJ databases">
        <authorList>
            <consortium name="Pathogen Informatics"/>
        </authorList>
    </citation>
    <scope>NUCLEOTIDE SEQUENCE</scope>
</reference>
<gene>
    <name evidence="1" type="ORF">CJOHNSTONI_LOCUS9350</name>
</gene>
<evidence type="ECO:0000313" key="2">
    <source>
        <dbReference type="Proteomes" id="UP000746747"/>
    </source>
</evidence>
<organism evidence="1 2">
    <name type="scientific">Cercopithifilaria johnstoni</name>
    <dbReference type="NCBI Taxonomy" id="2874296"/>
    <lineage>
        <taxon>Eukaryota</taxon>
        <taxon>Metazoa</taxon>
        <taxon>Ecdysozoa</taxon>
        <taxon>Nematoda</taxon>
        <taxon>Chromadorea</taxon>
        <taxon>Rhabditida</taxon>
        <taxon>Spirurina</taxon>
        <taxon>Spiruromorpha</taxon>
        <taxon>Filarioidea</taxon>
        <taxon>Onchocercidae</taxon>
        <taxon>Cercopithifilaria</taxon>
    </lineage>
</organism>
<dbReference type="EMBL" id="CAKAEH010001842">
    <property type="protein sequence ID" value="CAG9539782.1"/>
    <property type="molecule type" value="Genomic_DNA"/>
</dbReference>
<keyword evidence="2" id="KW-1185">Reference proteome</keyword>
<name>A0A8J2QB35_9BILA</name>
<evidence type="ECO:0000313" key="1">
    <source>
        <dbReference type="EMBL" id="CAG9539782.1"/>
    </source>
</evidence>
<dbReference type="AlphaFoldDB" id="A0A8J2QB35"/>
<dbReference type="Proteomes" id="UP000746747">
    <property type="component" value="Unassembled WGS sequence"/>
</dbReference>
<sequence>MIHYFWNTDSTASDADTRITKTKGNNNILRMKDENIINLKQWPNTAKMVNAFTDIDLCENNLSTYGNDFSLIDSGIDSRSVSRANTNDTLSECTKESGMIHTSLRQRYKKWCDRKNDYEQREMRNGFCHETRELTRTRYNSYATSSRLPLYRSVRQDLSITRHVARVRSAHRKRSKSAAAFVQLRKSESGMESYENNSTFYEDYNQFY</sequence>
<dbReference type="OrthoDB" id="5867864at2759"/>
<comment type="caution">
    <text evidence="1">The sequence shown here is derived from an EMBL/GenBank/DDBJ whole genome shotgun (WGS) entry which is preliminary data.</text>
</comment>
<accession>A0A8J2QB35</accession>
<protein>
    <submittedName>
        <fullName evidence="1">Uncharacterized protein</fullName>
    </submittedName>
</protein>